<feature type="transmembrane region" description="Helical" evidence="2">
    <location>
        <begin position="101"/>
        <end position="121"/>
    </location>
</feature>
<keyword evidence="4" id="KW-1185">Reference proteome</keyword>
<feature type="transmembrane region" description="Helical" evidence="2">
    <location>
        <begin position="190"/>
        <end position="213"/>
    </location>
</feature>
<evidence type="ECO:0000256" key="2">
    <source>
        <dbReference type="SAM" id="Phobius"/>
    </source>
</evidence>
<keyword evidence="2" id="KW-0812">Transmembrane</keyword>
<name>A0AAD1UF44_EUPCR</name>
<evidence type="ECO:0000256" key="1">
    <source>
        <dbReference type="SAM" id="MobiDB-lite"/>
    </source>
</evidence>
<protein>
    <submittedName>
        <fullName evidence="3">Uncharacterized protein</fullName>
    </submittedName>
</protein>
<sequence length="346" mass="39662">MYLWVLYLISFIAAYALLAYRITIVEGTMRYIYLGVHLYELCGAFACLVMTSINVKDLPALCKCFFCLLHVIFIGTPLILNPFCKAWAQAEEEAEEAQESNLCVEIATFPVLGSLVVLPILLDKDEGQDQAFWIWYGAAIWMITFCFRLYPLKERQGKDMEEKGAYFLYDNNFEPEECDRDKLMSFLHPITLMVIAIFLVATPFILFILFIIFCISQLHKCCKDCRQNVQERREMKANQNPGPTIKANNYPGSSYKAQDDQVLTELGQQPQNSNLPPIRRDVDQTKNNMMEFSNCDGEEGKENGIYRRPDELERERDLEKANVVGGQKVEEIAGGVNDGEKRSEED</sequence>
<dbReference type="Proteomes" id="UP001295684">
    <property type="component" value="Unassembled WGS sequence"/>
</dbReference>
<keyword evidence="2" id="KW-1133">Transmembrane helix</keyword>
<gene>
    <name evidence="3" type="ORF">ECRASSUSDP1_LOCUS9442</name>
</gene>
<feature type="transmembrane region" description="Helical" evidence="2">
    <location>
        <begin position="6"/>
        <end position="24"/>
    </location>
</feature>
<keyword evidence="2" id="KW-0472">Membrane</keyword>
<feature type="transmembrane region" description="Helical" evidence="2">
    <location>
        <begin position="58"/>
        <end position="80"/>
    </location>
</feature>
<dbReference type="SUPFAM" id="SSF81321">
    <property type="entry name" value="Family A G protein-coupled receptor-like"/>
    <property type="match status" value="1"/>
</dbReference>
<proteinExistence type="predicted"/>
<dbReference type="AlphaFoldDB" id="A0AAD1UF44"/>
<feature type="region of interest" description="Disordered" evidence="1">
    <location>
        <begin position="234"/>
        <end position="254"/>
    </location>
</feature>
<comment type="caution">
    <text evidence="3">The sequence shown here is derived from an EMBL/GenBank/DDBJ whole genome shotgun (WGS) entry which is preliminary data.</text>
</comment>
<feature type="region of interest" description="Disordered" evidence="1">
    <location>
        <begin position="325"/>
        <end position="346"/>
    </location>
</feature>
<evidence type="ECO:0000313" key="4">
    <source>
        <dbReference type="Proteomes" id="UP001295684"/>
    </source>
</evidence>
<feature type="transmembrane region" description="Helical" evidence="2">
    <location>
        <begin position="31"/>
        <end position="52"/>
    </location>
</feature>
<reference evidence="3" key="1">
    <citation type="submission" date="2023-07" db="EMBL/GenBank/DDBJ databases">
        <authorList>
            <consortium name="AG Swart"/>
            <person name="Singh M."/>
            <person name="Singh A."/>
            <person name="Seah K."/>
            <person name="Emmerich C."/>
        </authorList>
    </citation>
    <scope>NUCLEOTIDE SEQUENCE</scope>
    <source>
        <strain evidence="3">DP1</strain>
    </source>
</reference>
<evidence type="ECO:0000313" key="3">
    <source>
        <dbReference type="EMBL" id="CAI2368153.1"/>
    </source>
</evidence>
<feature type="compositionally biased region" description="Basic and acidic residues" evidence="1">
    <location>
        <begin position="298"/>
        <end position="313"/>
    </location>
</feature>
<feature type="transmembrane region" description="Helical" evidence="2">
    <location>
        <begin position="133"/>
        <end position="150"/>
    </location>
</feature>
<feature type="region of interest" description="Disordered" evidence="1">
    <location>
        <begin position="292"/>
        <end position="313"/>
    </location>
</feature>
<dbReference type="EMBL" id="CAMPGE010009281">
    <property type="protein sequence ID" value="CAI2368153.1"/>
    <property type="molecule type" value="Genomic_DNA"/>
</dbReference>
<organism evidence="3 4">
    <name type="scientific">Euplotes crassus</name>
    <dbReference type="NCBI Taxonomy" id="5936"/>
    <lineage>
        <taxon>Eukaryota</taxon>
        <taxon>Sar</taxon>
        <taxon>Alveolata</taxon>
        <taxon>Ciliophora</taxon>
        <taxon>Intramacronucleata</taxon>
        <taxon>Spirotrichea</taxon>
        <taxon>Hypotrichia</taxon>
        <taxon>Euplotida</taxon>
        <taxon>Euplotidae</taxon>
        <taxon>Moneuplotes</taxon>
    </lineage>
</organism>
<feature type="compositionally biased region" description="Polar residues" evidence="1">
    <location>
        <begin position="237"/>
        <end position="254"/>
    </location>
</feature>
<accession>A0AAD1UF44</accession>